<keyword evidence="3" id="KW-1185">Reference proteome</keyword>
<gene>
    <name evidence="2" type="ORF">FRACYDRAFT_264737</name>
</gene>
<feature type="compositionally biased region" description="Basic and acidic residues" evidence="1">
    <location>
        <begin position="110"/>
        <end position="127"/>
    </location>
</feature>
<reference evidence="2 3" key="1">
    <citation type="submission" date="2016-09" db="EMBL/GenBank/DDBJ databases">
        <title>Extensive genetic diversity and differential bi-allelic expression allows diatom success in the polar Southern Ocean.</title>
        <authorList>
            <consortium name="DOE Joint Genome Institute"/>
            <person name="Mock T."/>
            <person name="Otillar R.P."/>
            <person name="Strauss J."/>
            <person name="Dupont C."/>
            <person name="Frickenhaus S."/>
            <person name="Maumus F."/>
            <person name="Mcmullan M."/>
            <person name="Sanges R."/>
            <person name="Schmutz J."/>
            <person name="Toseland A."/>
            <person name="Valas R."/>
            <person name="Veluchamy A."/>
            <person name="Ward B.J."/>
            <person name="Allen A."/>
            <person name="Barry K."/>
            <person name="Falciatore A."/>
            <person name="Ferrante M."/>
            <person name="Fortunato A.E."/>
            <person name="Gloeckner G."/>
            <person name="Gruber A."/>
            <person name="Hipkin R."/>
            <person name="Janech M."/>
            <person name="Kroth P."/>
            <person name="Leese F."/>
            <person name="Lindquist E."/>
            <person name="Lyon B.R."/>
            <person name="Martin J."/>
            <person name="Mayer C."/>
            <person name="Parker M."/>
            <person name="Quesneville H."/>
            <person name="Raymond J."/>
            <person name="Uhlig C."/>
            <person name="Valentin K.U."/>
            <person name="Worden A.Z."/>
            <person name="Armbrust E.V."/>
            <person name="Bowler C."/>
            <person name="Green B."/>
            <person name="Moulton V."/>
            <person name="Van Oosterhout C."/>
            <person name="Grigoriev I."/>
        </authorList>
    </citation>
    <scope>NUCLEOTIDE SEQUENCE [LARGE SCALE GENOMIC DNA]</scope>
    <source>
        <strain evidence="2 3">CCMP1102</strain>
    </source>
</reference>
<name>A0A1E7EQN2_9STRA</name>
<dbReference type="EMBL" id="KV784382">
    <property type="protein sequence ID" value="OEU08116.1"/>
    <property type="molecule type" value="Genomic_DNA"/>
</dbReference>
<dbReference type="Proteomes" id="UP000095751">
    <property type="component" value="Unassembled WGS sequence"/>
</dbReference>
<evidence type="ECO:0000313" key="3">
    <source>
        <dbReference type="Proteomes" id="UP000095751"/>
    </source>
</evidence>
<feature type="compositionally biased region" description="Low complexity" evidence="1">
    <location>
        <begin position="441"/>
        <end position="464"/>
    </location>
</feature>
<proteinExistence type="predicted"/>
<dbReference type="InParanoid" id="A0A1E7EQN2"/>
<protein>
    <submittedName>
        <fullName evidence="2">Uncharacterized protein</fullName>
    </submittedName>
</protein>
<sequence>MTEPPPRNNRDRDRVAAPQRSRSPYHSRKPKEGKHKKERRMKRKREGVTQKQINDQKNPLIPAIWPPKKQKKETPTVWPKEYHRNKEGRLAAKKRRSESSSNSSNNQIEKLTKVKSQSEIDKERNSESWLKEQQLFRECEIKYMHLIQRWEKAIRNENSNQLLCLYKKEFLTSSSSDSEGNDNDGNSSRSKIESFSAPFIEEYKLKKYIKQSKDIIDEFGNDDEDAKSIVKKVQDTFARTYGSKKRHVPKGFEAKKERKEKKEDTTVDEYTGERIIKTVIRTENDIIVVKSRVKPNSDVDQQKICIILDRVLDMGGKPTTTESKSKSYRQQFITATKSNAYMSQQIVAESMLKDVRKCMGGIPVRFLRKIPKTQAFVEEKKDIARSALSNAISLYLSSTTAATVTTDDAAEANAVTTVTTDVANEDADADSSPAVESQSVADADASSSDSDSDTDSSTSDSDPD</sequence>
<dbReference type="AlphaFoldDB" id="A0A1E7EQN2"/>
<dbReference type="KEGG" id="fcy:FRACYDRAFT_264737"/>
<feature type="region of interest" description="Disordered" evidence="1">
    <location>
        <begin position="420"/>
        <end position="464"/>
    </location>
</feature>
<evidence type="ECO:0000313" key="2">
    <source>
        <dbReference type="EMBL" id="OEU08116.1"/>
    </source>
</evidence>
<feature type="compositionally biased region" description="Basic and acidic residues" evidence="1">
    <location>
        <begin position="80"/>
        <end position="90"/>
    </location>
</feature>
<organism evidence="2 3">
    <name type="scientific">Fragilariopsis cylindrus CCMP1102</name>
    <dbReference type="NCBI Taxonomy" id="635003"/>
    <lineage>
        <taxon>Eukaryota</taxon>
        <taxon>Sar</taxon>
        <taxon>Stramenopiles</taxon>
        <taxon>Ochrophyta</taxon>
        <taxon>Bacillariophyta</taxon>
        <taxon>Bacillariophyceae</taxon>
        <taxon>Bacillariophycidae</taxon>
        <taxon>Bacillariales</taxon>
        <taxon>Bacillariaceae</taxon>
        <taxon>Fragilariopsis</taxon>
    </lineage>
</organism>
<evidence type="ECO:0000256" key="1">
    <source>
        <dbReference type="SAM" id="MobiDB-lite"/>
    </source>
</evidence>
<feature type="region of interest" description="Disordered" evidence="1">
    <location>
        <begin position="1"/>
        <end position="127"/>
    </location>
</feature>
<feature type="compositionally biased region" description="Basic residues" evidence="1">
    <location>
        <begin position="23"/>
        <end position="45"/>
    </location>
</feature>
<accession>A0A1E7EQN2</accession>